<sequence>MFAAHGEWRILIVDSIVFIQPFGAFNREGVLEFQYDVTNQVMAVPAGTLHRVVTDLRFFELSTADSQSVVQEYFEGVKQRGYERIDYIGANALSRQLLEGLWSGTQMQVVFHDSLEAFLAHCPECQEQLPWLAGND</sequence>
<dbReference type="Proteomes" id="UP000664904">
    <property type="component" value="Chromosome"/>
</dbReference>
<dbReference type="KEGG" id="pxi:J5O05_09615"/>
<dbReference type="RefSeq" id="WP_208841881.1">
    <property type="nucleotide sequence ID" value="NZ_CP072133.1"/>
</dbReference>
<evidence type="ECO:0008006" key="3">
    <source>
        <dbReference type="Google" id="ProtNLM"/>
    </source>
</evidence>
<dbReference type="EMBL" id="CP072133">
    <property type="protein sequence ID" value="QTH70285.1"/>
    <property type="molecule type" value="Genomic_DNA"/>
</dbReference>
<keyword evidence="2" id="KW-1185">Reference proteome</keyword>
<evidence type="ECO:0000313" key="1">
    <source>
        <dbReference type="EMBL" id="QTH70285.1"/>
    </source>
</evidence>
<dbReference type="AlphaFoldDB" id="A0A975HLQ6"/>
<proteinExistence type="predicted"/>
<reference evidence="1" key="1">
    <citation type="submission" date="2021-03" db="EMBL/GenBank/DDBJ databases">
        <title>Complete Genome of Pseudoalteromonas xiamenensis STKMTI.2, a new potential marine bacterium producing anti-Vibrio compounds.</title>
        <authorList>
            <person name="Handayani D.P."/>
            <person name="Isnansetyo A."/>
            <person name="Istiqomah I."/>
            <person name="Jumina J."/>
        </authorList>
    </citation>
    <scope>NUCLEOTIDE SEQUENCE</scope>
    <source>
        <strain evidence="1">STKMTI.2</strain>
    </source>
</reference>
<gene>
    <name evidence="1" type="ORF">J5O05_09615</name>
</gene>
<evidence type="ECO:0000313" key="2">
    <source>
        <dbReference type="Proteomes" id="UP000664904"/>
    </source>
</evidence>
<organism evidence="1 2">
    <name type="scientific">Pseudoalteromonas xiamenensis</name>
    <dbReference type="NCBI Taxonomy" id="882626"/>
    <lineage>
        <taxon>Bacteria</taxon>
        <taxon>Pseudomonadati</taxon>
        <taxon>Pseudomonadota</taxon>
        <taxon>Gammaproteobacteria</taxon>
        <taxon>Alteromonadales</taxon>
        <taxon>Pseudoalteromonadaceae</taxon>
        <taxon>Pseudoalteromonas</taxon>
    </lineage>
</organism>
<accession>A0A975HLQ6</accession>
<name>A0A975HLQ6_9GAMM</name>
<protein>
    <recommendedName>
        <fullName evidence="3">STAS domain-containing protein</fullName>
    </recommendedName>
</protein>